<dbReference type="EnsemblMetazoa" id="ASIC017691-RA">
    <property type="protein sequence ID" value="ASIC017691-PA"/>
    <property type="gene ID" value="ASIC017691"/>
</dbReference>
<dbReference type="EMBL" id="KE525346">
    <property type="protein sequence ID" value="KFB49490.1"/>
    <property type="molecule type" value="Genomic_DNA"/>
</dbReference>
<proteinExistence type="predicted"/>
<feature type="compositionally biased region" description="Basic and acidic residues" evidence="1">
    <location>
        <begin position="42"/>
        <end position="51"/>
    </location>
</feature>
<dbReference type="EMBL" id="ATLV01023772">
    <property type="status" value="NOT_ANNOTATED_CDS"/>
    <property type="molecule type" value="Genomic_DNA"/>
</dbReference>
<feature type="region of interest" description="Disordered" evidence="1">
    <location>
        <begin position="1"/>
        <end position="51"/>
    </location>
</feature>
<keyword evidence="2" id="KW-0240">DNA-directed RNA polymerase</keyword>
<gene>
    <name evidence="2" type="ORF">ZHAS_00017691</name>
</gene>
<reference evidence="3" key="2">
    <citation type="submission" date="2020-05" db="UniProtKB">
        <authorList>
            <consortium name="EnsemblMetazoa"/>
        </authorList>
    </citation>
    <scope>IDENTIFICATION</scope>
</reference>
<name>A0A084WGZ6_ANOSI</name>
<evidence type="ECO:0000313" key="2">
    <source>
        <dbReference type="EMBL" id="KFB49490.1"/>
    </source>
</evidence>
<dbReference type="AlphaFoldDB" id="A0A084WGZ6"/>
<feature type="compositionally biased region" description="Basic and acidic residues" evidence="1">
    <location>
        <begin position="17"/>
        <end position="26"/>
    </location>
</feature>
<sequence>MVAGPDLSNHHPSQARSGDRSWIDHHQRQRQRSRSHSPPNSEHSDHLPAAKRGCERFTPALGFLLDRAPYQREVTGLDCTHACLFAGWIS</sequence>
<accession>A0A084WGZ6</accession>
<keyword evidence="2" id="KW-0804">Transcription</keyword>
<protein>
    <submittedName>
        <fullName evidence="2 3">DNA-directed RNA polymerase subunit sigma</fullName>
    </submittedName>
</protein>
<reference evidence="2 4" key="1">
    <citation type="journal article" date="2014" name="BMC Genomics">
        <title>Genome sequence of Anopheles sinensis provides insight into genetics basis of mosquito competence for malaria parasites.</title>
        <authorList>
            <person name="Zhou D."/>
            <person name="Zhang D."/>
            <person name="Ding G."/>
            <person name="Shi L."/>
            <person name="Hou Q."/>
            <person name="Ye Y."/>
            <person name="Xu Y."/>
            <person name="Zhou H."/>
            <person name="Xiong C."/>
            <person name="Li S."/>
            <person name="Yu J."/>
            <person name="Hong S."/>
            <person name="Yu X."/>
            <person name="Zou P."/>
            <person name="Chen C."/>
            <person name="Chang X."/>
            <person name="Wang W."/>
            <person name="Lv Y."/>
            <person name="Sun Y."/>
            <person name="Ma L."/>
            <person name="Shen B."/>
            <person name="Zhu C."/>
        </authorList>
    </citation>
    <scope>NUCLEOTIDE SEQUENCE [LARGE SCALE GENOMIC DNA]</scope>
</reference>
<evidence type="ECO:0000256" key="1">
    <source>
        <dbReference type="SAM" id="MobiDB-lite"/>
    </source>
</evidence>
<dbReference type="GO" id="GO:0000428">
    <property type="term" value="C:DNA-directed RNA polymerase complex"/>
    <property type="evidence" value="ECO:0007669"/>
    <property type="project" value="UniProtKB-KW"/>
</dbReference>
<dbReference type="VEuPathDB" id="VectorBase:ASIC017691"/>
<evidence type="ECO:0000313" key="4">
    <source>
        <dbReference type="Proteomes" id="UP000030765"/>
    </source>
</evidence>
<keyword evidence="4" id="KW-1185">Reference proteome</keyword>
<organism evidence="2">
    <name type="scientific">Anopheles sinensis</name>
    <name type="common">Mosquito</name>
    <dbReference type="NCBI Taxonomy" id="74873"/>
    <lineage>
        <taxon>Eukaryota</taxon>
        <taxon>Metazoa</taxon>
        <taxon>Ecdysozoa</taxon>
        <taxon>Arthropoda</taxon>
        <taxon>Hexapoda</taxon>
        <taxon>Insecta</taxon>
        <taxon>Pterygota</taxon>
        <taxon>Neoptera</taxon>
        <taxon>Endopterygota</taxon>
        <taxon>Diptera</taxon>
        <taxon>Nematocera</taxon>
        <taxon>Culicoidea</taxon>
        <taxon>Culicidae</taxon>
        <taxon>Anophelinae</taxon>
        <taxon>Anopheles</taxon>
    </lineage>
</organism>
<dbReference type="Proteomes" id="UP000030765">
    <property type="component" value="Unassembled WGS sequence"/>
</dbReference>
<evidence type="ECO:0000313" key="3">
    <source>
        <dbReference type="EnsemblMetazoa" id="ASIC017691-PA"/>
    </source>
</evidence>